<dbReference type="OrthoDB" id="7686329at2759"/>
<accession>A0A4C1UP41</accession>
<organism evidence="3 4">
    <name type="scientific">Eumeta variegata</name>
    <name type="common">Bagworm moth</name>
    <name type="synonym">Eumeta japonica</name>
    <dbReference type="NCBI Taxonomy" id="151549"/>
    <lineage>
        <taxon>Eukaryota</taxon>
        <taxon>Metazoa</taxon>
        <taxon>Ecdysozoa</taxon>
        <taxon>Arthropoda</taxon>
        <taxon>Hexapoda</taxon>
        <taxon>Insecta</taxon>
        <taxon>Pterygota</taxon>
        <taxon>Neoptera</taxon>
        <taxon>Endopterygota</taxon>
        <taxon>Lepidoptera</taxon>
        <taxon>Glossata</taxon>
        <taxon>Ditrysia</taxon>
        <taxon>Tineoidea</taxon>
        <taxon>Psychidae</taxon>
        <taxon>Oiketicinae</taxon>
        <taxon>Eumeta</taxon>
    </lineage>
</organism>
<sequence>MFALTIYLLAAAAAAAAAPATHYDQRQDGEMNVRADVQNIILIVAIPQKLNIPGMFKSIKAAAGSAPEMHERTAGVGAVEAFVEPSTPYRVEITAENVTPVPLPVDADGDSREVVIAARRNGPGSRAHAEPAVAWDSLKLIGALEQCGPGRARDNEGICRPHPDESEAPEASASPEPAPSSSPELAPSSSPSSISSSHEDLTTISQPISVVKI</sequence>
<feature type="compositionally biased region" description="Basic and acidic residues" evidence="1">
    <location>
        <begin position="152"/>
        <end position="165"/>
    </location>
</feature>
<feature type="compositionally biased region" description="Low complexity" evidence="1">
    <location>
        <begin position="169"/>
        <end position="196"/>
    </location>
</feature>
<evidence type="ECO:0000313" key="4">
    <source>
        <dbReference type="Proteomes" id="UP000299102"/>
    </source>
</evidence>
<evidence type="ECO:0000256" key="1">
    <source>
        <dbReference type="SAM" id="MobiDB-lite"/>
    </source>
</evidence>
<comment type="caution">
    <text evidence="3">The sequence shown here is derived from an EMBL/GenBank/DDBJ whole genome shotgun (WGS) entry which is preliminary data.</text>
</comment>
<dbReference type="EMBL" id="BGZK01000201">
    <property type="protein sequence ID" value="GBP27990.1"/>
    <property type="molecule type" value="Genomic_DNA"/>
</dbReference>
<feature type="region of interest" description="Disordered" evidence="1">
    <location>
        <begin position="152"/>
        <end position="213"/>
    </location>
</feature>
<proteinExistence type="predicted"/>
<name>A0A4C1UP41_EUMVA</name>
<evidence type="ECO:0000313" key="3">
    <source>
        <dbReference type="EMBL" id="GBP27990.1"/>
    </source>
</evidence>
<evidence type="ECO:0000256" key="2">
    <source>
        <dbReference type="SAM" id="SignalP"/>
    </source>
</evidence>
<gene>
    <name evidence="3" type="ORF">EVAR_83621_1</name>
</gene>
<reference evidence="3 4" key="1">
    <citation type="journal article" date="2019" name="Commun. Biol.">
        <title>The bagworm genome reveals a unique fibroin gene that provides high tensile strength.</title>
        <authorList>
            <person name="Kono N."/>
            <person name="Nakamura H."/>
            <person name="Ohtoshi R."/>
            <person name="Tomita M."/>
            <person name="Numata K."/>
            <person name="Arakawa K."/>
        </authorList>
    </citation>
    <scope>NUCLEOTIDE SEQUENCE [LARGE SCALE GENOMIC DNA]</scope>
</reference>
<feature type="compositionally biased region" description="Polar residues" evidence="1">
    <location>
        <begin position="202"/>
        <end position="213"/>
    </location>
</feature>
<keyword evidence="2" id="KW-0732">Signal</keyword>
<keyword evidence="4" id="KW-1185">Reference proteome</keyword>
<feature type="chain" id="PRO_5020040135" evidence="2">
    <location>
        <begin position="18"/>
        <end position="213"/>
    </location>
</feature>
<protein>
    <submittedName>
        <fullName evidence="3">Uncharacterized protein</fullName>
    </submittedName>
</protein>
<feature type="signal peptide" evidence="2">
    <location>
        <begin position="1"/>
        <end position="17"/>
    </location>
</feature>
<dbReference type="Proteomes" id="UP000299102">
    <property type="component" value="Unassembled WGS sequence"/>
</dbReference>
<dbReference type="AlphaFoldDB" id="A0A4C1UP41"/>